<evidence type="ECO:0000256" key="1">
    <source>
        <dbReference type="ARBA" id="ARBA00004141"/>
    </source>
</evidence>
<evidence type="ECO:0000313" key="10">
    <source>
        <dbReference type="Proteomes" id="UP001056035"/>
    </source>
</evidence>
<keyword evidence="4 7" id="KW-1133">Transmembrane helix</keyword>
<evidence type="ECO:0000256" key="6">
    <source>
        <dbReference type="SAM" id="MobiDB-lite"/>
    </source>
</evidence>
<evidence type="ECO:0000259" key="8">
    <source>
        <dbReference type="Pfam" id="PF00892"/>
    </source>
</evidence>
<evidence type="ECO:0000256" key="4">
    <source>
        <dbReference type="ARBA" id="ARBA00022989"/>
    </source>
</evidence>
<evidence type="ECO:0000256" key="3">
    <source>
        <dbReference type="ARBA" id="ARBA00022692"/>
    </source>
</evidence>
<feature type="transmembrane region" description="Helical" evidence="7">
    <location>
        <begin position="180"/>
        <end position="201"/>
    </location>
</feature>
<feature type="region of interest" description="Disordered" evidence="6">
    <location>
        <begin position="294"/>
        <end position="317"/>
    </location>
</feature>
<keyword evidence="10" id="KW-1185">Reference proteome</keyword>
<feature type="transmembrane region" description="Helical" evidence="7">
    <location>
        <begin position="241"/>
        <end position="263"/>
    </location>
</feature>
<dbReference type="InterPro" id="IPR037185">
    <property type="entry name" value="EmrE-like"/>
</dbReference>
<keyword evidence="5 7" id="KW-0472">Membrane</keyword>
<evidence type="ECO:0000256" key="2">
    <source>
        <dbReference type="ARBA" id="ARBA00007362"/>
    </source>
</evidence>
<feature type="transmembrane region" description="Helical" evidence="7">
    <location>
        <begin position="125"/>
        <end position="143"/>
    </location>
</feature>
<dbReference type="Proteomes" id="UP001056035">
    <property type="component" value="Chromosome"/>
</dbReference>
<evidence type="ECO:0000313" key="9">
    <source>
        <dbReference type="EMBL" id="UTI64916.1"/>
    </source>
</evidence>
<feature type="transmembrane region" description="Helical" evidence="7">
    <location>
        <begin position="149"/>
        <end position="168"/>
    </location>
</feature>
<gene>
    <name evidence="9" type="ORF">NBH00_01610</name>
</gene>
<dbReference type="PANTHER" id="PTHR32322:SF2">
    <property type="entry name" value="EAMA DOMAIN-CONTAINING PROTEIN"/>
    <property type="match status" value="1"/>
</dbReference>
<comment type="subcellular location">
    <subcellularLocation>
        <location evidence="1">Membrane</location>
        <topology evidence="1">Multi-pass membrane protein</topology>
    </subcellularLocation>
</comment>
<dbReference type="SUPFAM" id="SSF103481">
    <property type="entry name" value="Multidrug resistance efflux transporter EmrE"/>
    <property type="match status" value="2"/>
</dbReference>
<feature type="transmembrane region" description="Helical" evidence="7">
    <location>
        <begin position="213"/>
        <end position="234"/>
    </location>
</feature>
<protein>
    <submittedName>
        <fullName evidence="9">DMT family transporter</fullName>
    </submittedName>
</protein>
<name>A0ABY5DTB1_9ACTN</name>
<evidence type="ECO:0000256" key="5">
    <source>
        <dbReference type="ARBA" id="ARBA00023136"/>
    </source>
</evidence>
<feature type="transmembrane region" description="Helical" evidence="7">
    <location>
        <begin position="33"/>
        <end position="54"/>
    </location>
</feature>
<feature type="transmembrane region" description="Helical" evidence="7">
    <location>
        <begin position="94"/>
        <end position="113"/>
    </location>
</feature>
<dbReference type="EMBL" id="CP098502">
    <property type="protein sequence ID" value="UTI64916.1"/>
    <property type="molecule type" value="Genomic_DNA"/>
</dbReference>
<sequence length="317" mass="31549">MDPRGTGLVVASAASFGVMAVLAKDGASTGAGVTTILTGRFLVAAVLFAALAAARGTRLRTLPRRAVLQTLALGAVLYATESTVYFSALDHVDASIASLVICTYPALVLVLAVALRRERAHARQLVALVLALGGALLVLSAGAGGHIDGIGLALTLGSTVLYATYVTVADGVSGDLDPLAFGGLLSAGAATSLVVLGTLTGRLHPAAYADPSLLADVALIAVVSTVLAVTAFFAGMRRIGATGASTVASIEPVFTVLLAAAFLHERLTGVQALGGLVVLSGILLVKGGHVRGSLPGDGSPARPAPPAAARPLTLEPA</sequence>
<accession>A0ABY5DTB1</accession>
<feature type="transmembrane region" description="Helical" evidence="7">
    <location>
        <begin position="269"/>
        <end position="285"/>
    </location>
</feature>
<feature type="transmembrane region" description="Helical" evidence="7">
    <location>
        <begin position="66"/>
        <end position="88"/>
    </location>
</feature>
<feature type="domain" description="EamA" evidence="8">
    <location>
        <begin position="5"/>
        <end position="139"/>
    </location>
</feature>
<organism evidence="9 10">
    <name type="scientific">Paraconexibacter antarcticus</name>
    <dbReference type="NCBI Taxonomy" id="2949664"/>
    <lineage>
        <taxon>Bacteria</taxon>
        <taxon>Bacillati</taxon>
        <taxon>Actinomycetota</taxon>
        <taxon>Thermoleophilia</taxon>
        <taxon>Solirubrobacterales</taxon>
        <taxon>Paraconexibacteraceae</taxon>
        <taxon>Paraconexibacter</taxon>
    </lineage>
</organism>
<comment type="similarity">
    <text evidence="2">Belongs to the EamA transporter family.</text>
</comment>
<dbReference type="Gene3D" id="1.10.3730.20">
    <property type="match status" value="1"/>
</dbReference>
<dbReference type="RefSeq" id="WP_254571608.1">
    <property type="nucleotide sequence ID" value="NZ_CP098502.1"/>
</dbReference>
<dbReference type="PANTHER" id="PTHR32322">
    <property type="entry name" value="INNER MEMBRANE TRANSPORTER"/>
    <property type="match status" value="1"/>
</dbReference>
<dbReference type="InterPro" id="IPR050638">
    <property type="entry name" value="AA-Vitamin_Transporters"/>
</dbReference>
<feature type="domain" description="EamA" evidence="8">
    <location>
        <begin position="150"/>
        <end position="285"/>
    </location>
</feature>
<dbReference type="Pfam" id="PF00892">
    <property type="entry name" value="EamA"/>
    <property type="match status" value="2"/>
</dbReference>
<reference evidence="9 10" key="1">
    <citation type="submission" date="2022-06" db="EMBL/GenBank/DDBJ databases">
        <title>Paraconexibacter antarcticus.</title>
        <authorList>
            <person name="Kim C.S."/>
        </authorList>
    </citation>
    <scope>NUCLEOTIDE SEQUENCE [LARGE SCALE GENOMIC DNA]</scope>
    <source>
        <strain evidence="9 10">02-257</strain>
    </source>
</reference>
<evidence type="ECO:0000256" key="7">
    <source>
        <dbReference type="SAM" id="Phobius"/>
    </source>
</evidence>
<keyword evidence="3 7" id="KW-0812">Transmembrane</keyword>
<proteinExistence type="inferred from homology"/>
<dbReference type="InterPro" id="IPR000620">
    <property type="entry name" value="EamA_dom"/>
</dbReference>